<evidence type="ECO:0000256" key="2">
    <source>
        <dbReference type="ARBA" id="ARBA00022485"/>
    </source>
</evidence>
<dbReference type="PROSITE" id="PS51379">
    <property type="entry name" value="4FE4S_FER_2"/>
    <property type="match status" value="2"/>
</dbReference>
<dbReference type="SMART" id="SM00900">
    <property type="entry name" value="FMN_bind"/>
    <property type="match status" value="1"/>
</dbReference>
<dbReference type="Gene3D" id="3.30.70.20">
    <property type="match status" value="1"/>
</dbReference>
<dbReference type="GO" id="GO:0046872">
    <property type="term" value="F:metal ion binding"/>
    <property type="evidence" value="ECO:0007669"/>
    <property type="project" value="UniProtKB-KW"/>
</dbReference>
<feature type="transmembrane region" description="Helical" evidence="7">
    <location>
        <begin position="116"/>
        <end position="139"/>
    </location>
</feature>
<dbReference type="InterPro" id="IPR017896">
    <property type="entry name" value="4Fe4S_Fe-S-bd"/>
</dbReference>
<evidence type="ECO:0000256" key="4">
    <source>
        <dbReference type="ARBA" id="ARBA00022982"/>
    </source>
</evidence>
<dbReference type="RefSeq" id="WP_132248427.1">
    <property type="nucleotide sequence ID" value="NZ_SLWV01000056.1"/>
</dbReference>
<dbReference type="Proteomes" id="UP000294919">
    <property type="component" value="Unassembled WGS sequence"/>
</dbReference>
<dbReference type="PANTHER" id="PTHR30176:SF3">
    <property type="entry name" value="FERREDOXIN-TYPE PROTEIN NAPH"/>
    <property type="match status" value="1"/>
</dbReference>
<dbReference type="Gene3D" id="3.90.1010.20">
    <property type="match status" value="1"/>
</dbReference>
<feature type="domain" description="4Fe-4S ferredoxin-type" evidence="8">
    <location>
        <begin position="163"/>
        <end position="191"/>
    </location>
</feature>
<dbReference type="Pfam" id="PF13237">
    <property type="entry name" value="Fer4_10"/>
    <property type="match status" value="1"/>
</dbReference>
<keyword evidence="7" id="KW-0472">Membrane</keyword>
<reference evidence="9 10" key="1">
    <citation type="submission" date="2019-03" db="EMBL/GenBank/DDBJ databases">
        <title>Genomic Encyclopedia of Type Strains, Phase IV (KMG-IV): sequencing the most valuable type-strain genomes for metagenomic binning, comparative biology and taxonomic classification.</title>
        <authorList>
            <person name="Goeker M."/>
        </authorList>
    </citation>
    <scope>NUCLEOTIDE SEQUENCE [LARGE SCALE GENOMIC DNA]</scope>
    <source>
        <strain evidence="9 10">DSM 102940</strain>
    </source>
</reference>
<dbReference type="PANTHER" id="PTHR30176">
    <property type="entry name" value="FERREDOXIN-TYPE PROTEIN NAPH"/>
    <property type="match status" value="1"/>
</dbReference>
<dbReference type="AlphaFoldDB" id="A0A4R2K783"/>
<comment type="caution">
    <text evidence="9">The sequence shown here is derived from an EMBL/GenBank/DDBJ whole genome shotgun (WGS) entry which is preliminary data.</text>
</comment>
<gene>
    <name evidence="9" type="ORF">EV214_1565</name>
</gene>
<evidence type="ECO:0000256" key="5">
    <source>
        <dbReference type="ARBA" id="ARBA00023004"/>
    </source>
</evidence>
<keyword evidence="4" id="KW-0249">Electron transport</keyword>
<keyword evidence="10" id="KW-1185">Reference proteome</keyword>
<feature type="domain" description="4Fe-4S ferredoxin-type" evidence="8">
    <location>
        <begin position="198"/>
        <end position="220"/>
    </location>
</feature>
<keyword evidence="2" id="KW-0004">4Fe-4S</keyword>
<evidence type="ECO:0000313" key="10">
    <source>
        <dbReference type="Proteomes" id="UP000294919"/>
    </source>
</evidence>
<dbReference type="EMBL" id="SLWV01000056">
    <property type="protein sequence ID" value="TCO67737.1"/>
    <property type="molecule type" value="Genomic_DNA"/>
</dbReference>
<keyword evidence="3" id="KW-0479">Metal-binding</keyword>
<evidence type="ECO:0000313" key="9">
    <source>
        <dbReference type="EMBL" id="TCO67737.1"/>
    </source>
</evidence>
<dbReference type="GO" id="GO:0010181">
    <property type="term" value="F:FMN binding"/>
    <property type="evidence" value="ECO:0007669"/>
    <property type="project" value="InterPro"/>
</dbReference>
<organism evidence="9 10">
    <name type="scientific">Marinisporobacter balticus</name>
    <dbReference type="NCBI Taxonomy" id="2018667"/>
    <lineage>
        <taxon>Bacteria</taxon>
        <taxon>Bacillati</taxon>
        <taxon>Bacillota</taxon>
        <taxon>Clostridia</taxon>
        <taxon>Peptostreptococcales</taxon>
        <taxon>Thermotaleaceae</taxon>
        <taxon>Marinisporobacter</taxon>
    </lineage>
</organism>
<dbReference type="InterPro" id="IPR007329">
    <property type="entry name" value="FMN-bd"/>
</dbReference>
<feature type="transmembrane region" description="Helical" evidence="7">
    <location>
        <begin position="80"/>
        <end position="104"/>
    </location>
</feature>
<dbReference type="Pfam" id="PF04205">
    <property type="entry name" value="FMN_bind"/>
    <property type="match status" value="1"/>
</dbReference>
<dbReference type="InterPro" id="IPR051684">
    <property type="entry name" value="Electron_Trans/Redox"/>
</dbReference>
<feature type="transmembrane region" description="Helical" evidence="7">
    <location>
        <begin position="31"/>
        <end position="59"/>
    </location>
</feature>
<keyword evidence="7" id="KW-0812">Transmembrane</keyword>
<dbReference type="Pfam" id="PF12801">
    <property type="entry name" value="Fer4_5"/>
    <property type="match status" value="2"/>
</dbReference>
<protein>
    <submittedName>
        <fullName evidence="9">4Fe-4S binding protein</fullName>
    </submittedName>
</protein>
<keyword evidence="6" id="KW-0411">Iron-sulfur</keyword>
<dbReference type="SUPFAM" id="SSF54862">
    <property type="entry name" value="4Fe-4S ferredoxins"/>
    <property type="match status" value="1"/>
</dbReference>
<sequence>MKKIQKYRLGVQILCLVLTIAGFFADFRGTMLVIIGLMLLSGVFYCGWVCPFGFMQDLFSKLGSLLCIKKRKMPIAIQKVLVFSRYILLGLVFLIGSDFIFSIMSFDPRVNFEKLLLGNMVAISFIGILCFFVLIALFFERPFCNYFCFEGAKYGLMSYFRLFTITRDKSLCVNCKKCDKACPMNIEVSKCNNLRALQCINCFQCVSSCPVKGSLHYGKTNMKKREKKRYLAMLTSVLVLIGAFLVYNIYNGDNPLNIKNKHHAEANVDKNTMIEPLPSTSDEITVITDKCVENLGDGSGIADGVYTGKGEGFKGTITVQVTVNNEQIIAVEVIENRDDKKWFNRANDVIPDSIVDSQSTDANVVSGATYSSRGIIDGVKDALKNQNR</sequence>
<keyword evidence="1" id="KW-0813">Transport</keyword>
<proteinExistence type="predicted"/>
<evidence type="ECO:0000256" key="1">
    <source>
        <dbReference type="ARBA" id="ARBA00022448"/>
    </source>
</evidence>
<dbReference type="PROSITE" id="PS00198">
    <property type="entry name" value="4FE4S_FER_1"/>
    <property type="match status" value="2"/>
</dbReference>
<accession>A0A4R2K783</accession>
<keyword evidence="5" id="KW-0408">Iron</keyword>
<dbReference type="OrthoDB" id="9806398at2"/>
<feature type="transmembrane region" description="Helical" evidence="7">
    <location>
        <begin position="7"/>
        <end position="25"/>
    </location>
</feature>
<keyword evidence="7" id="KW-1133">Transmembrane helix</keyword>
<evidence type="ECO:0000259" key="8">
    <source>
        <dbReference type="PROSITE" id="PS51379"/>
    </source>
</evidence>
<dbReference type="GO" id="GO:0051539">
    <property type="term" value="F:4 iron, 4 sulfur cluster binding"/>
    <property type="evidence" value="ECO:0007669"/>
    <property type="project" value="UniProtKB-KW"/>
</dbReference>
<feature type="transmembrane region" description="Helical" evidence="7">
    <location>
        <begin position="230"/>
        <end position="250"/>
    </location>
</feature>
<evidence type="ECO:0000256" key="3">
    <source>
        <dbReference type="ARBA" id="ARBA00022723"/>
    </source>
</evidence>
<evidence type="ECO:0000256" key="6">
    <source>
        <dbReference type="ARBA" id="ARBA00023014"/>
    </source>
</evidence>
<name>A0A4R2K783_9FIRM</name>
<dbReference type="InterPro" id="IPR017900">
    <property type="entry name" value="4Fe4S_Fe_S_CS"/>
</dbReference>
<evidence type="ECO:0000256" key="7">
    <source>
        <dbReference type="SAM" id="Phobius"/>
    </source>
</evidence>
<dbReference type="GO" id="GO:0005886">
    <property type="term" value="C:plasma membrane"/>
    <property type="evidence" value="ECO:0007669"/>
    <property type="project" value="TreeGrafter"/>
</dbReference>